<protein>
    <submittedName>
        <fullName evidence="1">Uncharacterized protein</fullName>
    </submittedName>
</protein>
<organism evidence="2">
    <name type="scientific">Selaginella moellendorffii</name>
    <name type="common">Spikemoss</name>
    <dbReference type="NCBI Taxonomy" id="88036"/>
    <lineage>
        <taxon>Eukaryota</taxon>
        <taxon>Viridiplantae</taxon>
        <taxon>Streptophyta</taxon>
        <taxon>Embryophyta</taxon>
        <taxon>Tracheophyta</taxon>
        <taxon>Lycopodiopsida</taxon>
        <taxon>Selaginellales</taxon>
        <taxon>Selaginellaceae</taxon>
        <taxon>Selaginella</taxon>
    </lineage>
</organism>
<dbReference type="KEGG" id="smo:SELMODRAFT_155230"/>
<dbReference type="AlphaFoldDB" id="D8SGX9"/>
<dbReference type="Gramene" id="EFJ16426">
    <property type="protein sequence ID" value="EFJ16426"/>
    <property type="gene ID" value="SELMODRAFT_155230"/>
</dbReference>
<dbReference type="InterPro" id="IPR003386">
    <property type="entry name" value="LACT/PDAT_acylTrfase"/>
</dbReference>
<gene>
    <name evidence="1" type="ORF">SELMODRAFT_155230</name>
</gene>
<dbReference type="Pfam" id="PF02450">
    <property type="entry name" value="LCAT"/>
    <property type="match status" value="1"/>
</dbReference>
<dbReference type="Gene3D" id="3.40.50.1820">
    <property type="entry name" value="alpha/beta hydrolase"/>
    <property type="match status" value="1"/>
</dbReference>
<dbReference type="InParanoid" id="D8SGX9"/>
<reference evidence="1 2" key="1">
    <citation type="journal article" date="2011" name="Science">
        <title>The Selaginella genome identifies genetic changes associated with the evolution of vascular plants.</title>
        <authorList>
            <person name="Banks J.A."/>
            <person name="Nishiyama T."/>
            <person name="Hasebe M."/>
            <person name="Bowman J.L."/>
            <person name="Gribskov M."/>
            <person name="dePamphilis C."/>
            <person name="Albert V.A."/>
            <person name="Aono N."/>
            <person name="Aoyama T."/>
            <person name="Ambrose B.A."/>
            <person name="Ashton N.W."/>
            <person name="Axtell M.J."/>
            <person name="Barker E."/>
            <person name="Barker M.S."/>
            <person name="Bennetzen J.L."/>
            <person name="Bonawitz N.D."/>
            <person name="Chapple C."/>
            <person name="Cheng C."/>
            <person name="Correa L.G."/>
            <person name="Dacre M."/>
            <person name="DeBarry J."/>
            <person name="Dreyer I."/>
            <person name="Elias M."/>
            <person name="Engstrom E.M."/>
            <person name="Estelle M."/>
            <person name="Feng L."/>
            <person name="Finet C."/>
            <person name="Floyd S.K."/>
            <person name="Frommer W.B."/>
            <person name="Fujita T."/>
            <person name="Gramzow L."/>
            <person name="Gutensohn M."/>
            <person name="Harholt J."/>
            <person name="Hattori M."/>
            <person name="Heyl A."/>
            <person name="Hirai T."/>
            <person name="Hiwatashi Y."/>
            <person name="Ishikawa M."/>
            <person name="Iwata M."/>
            <person name="Karol K.G."/>
            <person name="Koehler B."/>
            <person name="Kolukisaoglu U."/>
            <person name="Kubo M."/>
            <person name="Kurata T."/>
            <person name="Lalonde S."/>
            <person name="Li K."/>
            <person name="Li Y."/>
            <person name="Litt A."/>
            <person name="Lyons E."/>
            <person name="Manning G."/>
            <person name="Maruyama T."/>
            <person name="Michael T.P."/>
            <person name="Mikami K."/>
            <person name="Miyazaki S."/>
            <person name="Morinaga S."/>
            <person name="Murata T."/>
            <person name="Mueller-Roeber B."/>
            <person name="Nelson D.R."/>
            <person name="Obara M."/>
            <person name="Oguri Y."/>
            <person name="Olmstead R.G."/>
            <person name="Onodera N."/>
            <person name="Petersen B.L."/>
            <person name="Pils B."/>
            <person name="Prigge M."/>
            <person name="Rensing S.A."/>
            <person name="Riano-Pachon D.M."/>
            <person name="Roberts A.W."/>
            <person name="Sato Y."/>
            <person name="Scheller H.V."/>
            <person name="Schulz B."/>
            <person name="Schulz C."/>
            <person name="Shakirov E.V."/>
            <person name="Shibagaki N."/>
            <person name="Shinohara N."/>
            <person name="Shippen D.E."/>
            <person name="Soerensen I."/>
            <person name="Sotooka R."/>
            <person name="Sugimoto N."/>
            <person name="Sugita M."/>
            <person name="Sumikawa N."/>
            <person name="Tanurdzic M."/>
            <person name="Theissen G."/>
            <person name="Ulvskov P."/>
            <person name="Wakazuki S."/>
            <person name="Weng J.K."/>
            <person name="Willats W.W."/>
            <person name="Wipf D."/>
            <person name="Wolf P.G."/>
            <person name="Yang L."/>
            <person name="Zimmer A.D."/>
            <person name="Zhu Q."/>
            <person name="Mitros T."/>
            <person name="Hellsten U."/>
            <person name="Loque D."/>
            <person name="Otillar R."/>
            <person name="Salamov A."/>
            <person name="Schmutz J."/>
            <person name="Shapiro H."/>
            <person name="Lindquist E."/>
            <person name="Lucas S."/>
            <person name="Rokhsar D."/>
            <person name="Grigoriev I.V."/>
        </authorList>
    </citation>
    <scope>NUCLEOTIDE SEQUENCE [LARGE SCALE GENOMIC DNA]</scope>
</reference>
<accession>D8SGX9</accession>
<dbReference type="PANTHER" id="PTHR11440">
    <property type="entry name" value="LECITHIN-CHOLESTEROL ACYLTRANSFERASE-RELATED"/>
    <property type="match status" value="1"/>
</dbReference>
<name>D8SGX9_SELML</name>
<dbReference type="STRING" id="88036.D8SGX9"/>
<dbReference type="GO" id="GO:0006629">
    <property type="term" value="P:lipid metabolic process"/>
    <property type="evidence" value="ECO:0000318"/>
    <property type="project" value="GO_Central"/>
</dbReference>
<evidence type="ECO:0000313" key="1">
    <source>
        <dbReference type="EMBL" id="EFJ16426.1"/>
    </source>
</evidence>
<keyword evidence="2" id="KW-1185">Reference proteome</keyword>
<dbReference type="GO" id="GO:0008374">
    <property type="term" value="F:O-acyltransferase activity"/>
    <property type="evidence" value="ECO:0007669"/>
    <property type="project" value="InterPro"/>
</dbReference>
<dbReference type="HOGENOM" id="CLU_035096_0_0_1"/>
<sequence length="566" mass="63921">MFVNIADLIHKVEGWILRERQRRYVDKDLNPVLLVPGIGGSILNAVYEDGTTERVWVRLFAADVEFREKLYSKFDPKTGRTVSLNEKIRIEVPQDEHGIYSCDILDPDVIIRMNVVYYFHDLIEKMLSWGYEQVFGFGYDFRQSNRLPEIMDAFRKKIEKMYKHAGGKKVKIVSHSMGGLLVKCFLALNHEFFEKHVDTWIAITAPWQGKNYCLGILDFVSVGAPGFVTDCLLTGVEFLKGWQKELFVAKWSTHQLLIECPSLYELMSPPDFKWNRPPELHVWRKCETSNGSCSVEKAVFNRPYSCVEVMADALKDNTLHFNGEVLPCPFNYDILEWSNKTRELLKDAKLPKGVLFYNIYGTSQDTPFDVCYGSSDCPIENLSHILKTEATFTFVDGDGTVPVESAKADLLDAVARVGIPGDHRGILLEERLFRVVKHWLKAGEPDPFYNPINDYVVIPTPAEYDEYQRSHVEISFTKHRQEEQRGQSHGHRQGEFIAAVISGSNGQIGARAEAHATVEDDGGDFVEVSTFGVVEGGDAGERKLALDKAMAAASDKATNVAIGCRG</sequence>
<dbReference type="FunCoup" id="D8SGX9">
    <property type="interactions" value="919"/>
</dbReference>
<dbReference type="SUPFAM" id="SSF53474">
    <property type="entry name" value="alpha/beta-Hydrolases"/>
    <property type="match status" value="1"/>
</dbReference>
<dbReference type="Proteomes" id="UP000001514">
    <property type="component" value="Unassembled WGS sequence"/>
</dbReference>
<proteinExistence type="predicted"/>
<dbReference type="eggNOG" id="KOG2369">
    <property type="taxonomic scope" value="Eukaryota"/>
</dbReference>
<dbReference type="InterPro" id="IPR029058">
    <property type="entry name" value="AB_hydrolase_fold"/>
</dbReference>
<dbReference type="OMA" id="KESWDFT"/>
<evidence type="ECO:0000313" key="2">
    <source>
        <dbReference type="Proteomes" id="UP000001514"/>
    </source>
</evidence>
<dbReference type="EMBL" id="GL377619">
    <property type="protein sequence ID" value="EFJ16426.1"/>
    <property type="molecule type" value="Genomic_DNA"/>
</dbReference>